<reference evidence="4" key="1">
    <citation type="submission" date="2013-07" db="EMBL/GenBank/DDBJ databases">
        <title>The genome of Eucalyptus grandis.</title>
        <authorList>
            <person name="Schmutz J."/>
            <person name="Hayes R."/>
            <person name="Myburg A."/>
            <person name="Tuskan G."/>
            <person name="Grattapaglia D."/>
            <person name="Rokhsar D.S."/>
        </authorList>
    </citation>
    <scope>NUCLEOTIDE SEQUENCE</scope>
    <source>
        <tissue evidence="4">Leaf extractions</tissue>
    </source>
</reference>
<name>A0A059C2E4_EUCGR</name>
<dbReference type="PROSITE" id="PS50097">
    <property type="entry name" value="BTB"/>
    <property type="match status" value="1"/>
</dbReference>
<dbReference type="UniPathway" id="UPA00143"/>
<dbReference type="Gramene" id="KCW72527">
    <property type="protein sequence ID" value="KCW72527"/>
    <property type="gene ID" value="EUGRSUZ_E00994"/>
</dbReference>
<comment type="pathway">
    <text evidence="1">Protein modification; protein ubiquitination.</text>
</comment>
<dbReference type="GO" id="GO:0016567">
    <property type="term" value="P:protein ubiquitination"/>
    <property type="evidence" value="ECO:0007669"/>
    <property type="project" value="UniProtKB-UniPathway"/>
</dbReference>
<dbReference type="AlphaFoldDB" id="A0A059C2E4"/>
<evidence type="ECO:0000256" key="2">
    <source>
        <dbReference type="SAM" id="Coils"/>
    </source>
</evidence>
<dbReference type="Gene3D" id="1.25.40.420">
    <property type="match status" value="1"/>
</dbReference>
<evidence type="ECO:0000313" key="4">
    <source>
        <dbReference type="EMBL" id="KCW72527.1"/>
    </source>
</evidence>
<dbReference type="GO" id="GO:0005737">
    <property type="term" value="C:cytoplasm"/>
    <property type="evidence" value="ECO:0000318"/>
    <property type="project" value="GO_Central"/>
</dbReference>
<evidence type="ECO:0000256" key="1">
    <source>
        <dbReference type="ARBA" id="ARBA00004906"/>
    </source>
</evidence>
<evidence type="ECO:0000259" key="3">
    <source>
        <dbReference type="PROSITE" id="PS50097"/>
    </source>
</evidence>
<sequence>MQCILEDHIMGETSMCKECYEEASETVEELKREIQDLKAEVAFLRSCSPTDHHHHLNGHSHGPEFTDVILVTAVDGPNGGLSMPVPAHKTILASQSPVFKAMLENEMEESRSGTININDASYDALRAFVHCLSVEALLDEQMAYELLVLAEKYQVEHLKAYCEMILISKLNWDNSIINYSFAHQHNAKHLLEAALSLIMVNMDKLGKHPKYSELGEKDAGLVMDIYEAFFGKLFNWNDK</sequence>
<dbReference type="eggNOG" id="KOG1987">
    <property type="taxonomic scope" value="Eukaryota"/>
</dbReference>
<dbReference type="InParanoid" id="A0A059C2E4"/>
<dbReference type="CDD" id="cd18186">
    <property type="entry name" value="BTB_POZ_ZBTB_KLHL-like"/>
    <property type="match status" value="1"/>
</dbReference>
<dbReference type="SUPFAM" id="SSF54695">
    <property type="entry name" value="POZ domain"/>
    <property type="match status" value="1"/>
</dbReference>
<dbReference type="GO" id="GO:0030162">
    <property type="term" value="P:regulation of proteolysis"/>
    <property type="evidence" value="ECO:0000318"/>
    <property type="project" value="GO_Central"/>
</dbReference>
<dbReference type="Gene3D" id="3.30.710.10">
    <property type="entry name" value="Potassium Channel Kv1.1, Chain A"/>
    <property type="match status" value="1"/>
</dbReference>
<dbReference type="GO" id="GO:0043161">
    <property type="term" value="P:proteasome-mediated ubiquitin-dependent protein catabolic process"/>
    <property type="evidence" value="ECO:0000318"/>
    <property type="project" value="GO_Central"/>
</dbReference>
<organism evidence="4">
    <name type="scientific">Eucalyptus grandis</name>
    <name type="common">Flooded gum</name>
    <dbReference type="NCBI Taxonomy" id="71139"/>
    <lineage>
        <taxon>Eukaryota</taxon>
        <taxon>Viridiplantae</taxon>
        <taxon>Streptophyta</taxon>
        <taxon>Embryophyta</taxon>
        <taxon>Tracheophyta</taxon>
        <taxon>Spermatophyta</taxon>
        <taxon>Magnoliopsida</taxon>
        <taxon>eudicotyledons</taxon>
        <taxon>Gunneridae</taxon>
        <taxon>Pentapetalae</taxon>
        <taxon>rosids</taxon>
        <taxon>malvids</taxon>
        <taxon>Myrtales</taxon>
        <taxon>Myrtaceae</taxon>
        <taxon>Myrtoideae</taxon>
        <taxon>Eucalypteae</taxon>
        <taxon>Eucalyptus</taxon>
    </lineage>
</organism>
<dbReference type="Pfam" id="PF00651">
    <property type="entry name" value="BTB"/>
    <property type="match status" value="1"/>
</dbReference>
<proteinExistence type="predicted"/>
<accession>A0A059C2E4</accession>
<dbReference type="OMA" id="CEMILIS"/>
<dbReference type="GO" id="GO:0031625">
    <property type="term" value="F:ubiquitin protein ligase binding"/>
    <property type="evidence" value="ECO:0000318"/>
    <property type="project" value="GO_Central"/>
</dbReference>
<dbReference type="KEGG" id="egr:104444061"/>
<keyword evidence="2" id="KW-0175">Coiled coil</keyword>
<gene>
    <name evidence="4" type="ORF">EUGRSUZ_E00994</name>
</gene>
<dbReference type="OrthoDB" id="6359816at2759"/>
<dbReference type="EMBL" id="KK198757">
    <property type="protein sequence ID" value="KCW72527.1"/>
    <property type="molecule type" value="Genomic_DNA"/>
</dbReference>
<feature type="coiled-coil region" evidence="2">
    <location>
        <begin position="20"/>
        <end position="47"/>
    </location>
</feature>
<feature type="domain" description="BTB" evidence="3">
    <location>
        <begin position="66"/>
        <end position="132"/>
    </location>
</feature>
<protein>
    <recommendedName>
        <fullName evidence="3">BTB domain-containing protein</fullName>
    </recommendedName>
</protein>
<dbReference type="InterPro" id="IPR011333">
    <property type="entry name" value="SKP1/BTB/POZ_sf"/>
</dbReference>
<dbReference type="InterPro" id="IPR000210">
    <property type="entry name" value="BTB/POZ_dom"/>
</dbReference>
<dbReference type="PANTHER" id="PTHR24413">
    <property type="entry name" value="SPECKLE-TYPE POZ PROTEIN"/>
    <property type="match status" value="1"/>
</dbReference>
<dbReference type="SMART" id="SM00225">
    <property type="entry name" value="BTB"/>
    <property type="match status" value="1"/>
</dbReference>